<feature type="transmembrane region" description="Helical" evidence="6">
    <location>
        <begin position="291"/>
        <end position="312"/>
    </location>
</feature>
<evidence type="ECO:0000256" key="1">
    <source>
        <dbReference type="ARBA" id="ARBA00004141"/>
    </source>
</evidence>
<keyword evidence="3 6" id="KW-0812">Transmembrane</keyword>
<feature type="transmembrane region" description="Helical" evidence="6">
    <location>
        <begin position="173"/>
        <end position="195"/>
    </location>
</feature>
<dbReference type="PANTHER" id="PTHR30354">
    <property type="entry name" value="GNT FAMILY GLUCONATE TRANSPORTER"/>
    <property type="match status" value="1"/>
</dbReference>
<dbReference type="InterPro" id="IPR004680">
    <property type="entry name" value="Cit_transptr-like_dom"/>
</dbReference>
<name>A0A0D0F9N8_9SPHI</name>
<dbReference type="GO" id="GO:0015137">
    <property type="term" value="F:citrate transmembrane transporter activity"/>
    <property type="evidence" value="ECO:0007669"/>
    <property type="project" value="InterPro"/>
</dbReference>
<feature type="transmembrane region" description="Helical" evidence="6">
    <location>
        <begin position="387"/>
        <end position="406"/>
    </location>
</feature>
<evidence type="ECO:0000256" key="6">
    <source>
        <dbReference type="SAM" id="Phobius"/>
    </source>
</evidence>
<dbReference type="InterPro" id="IPR014738">
    <property type="entry name" value="Citrate_transporter"/>
</dbReference>
<proteinExistence type="predicted"/>
<dbReference type="RefSeq" id="WP_041878337.1">
    <property type="nucleotide sequence ID" value="NZ_CP157278.1"/>
</dbReference>
<feature type="transmembrane region" description="Helical" evidence="6">
    <location>
        <begin position="238"/>
        <end position="255"/>
    </location>
</feature>
<keyword evidence="4 6" id="KW-1133">Transmembrane helix</keyword>
<feature type="transmembrane region" description="Helical" evidence="6">
    <location>
        <begin position="418"/>
        <end position="436"/>
    </location>
</feature>
<keyword evidence="5 6" id="KW-0472">Membrane</keyword>
<dbReference type="Proteomes" id="UP000032049">
    <property type="component" value="Unassembled WGS sequence"/>
</dbReference>
<dbReference type="EMBL" id="JXRA01000013">
    <property type="protein sequence ID" value="KIO78468.1"/>
    <property type="molecule type" value="Genomic_DNA"/>
</dbReference>
<dbReference type="OrthoDB" id="5329450at2"/>
<dbReference type="GO" id="GO:0015128">
    <property type="term" value="F:gluconate transmembrane transporter activity"/>
    <property type="evidence" value="ECO:0007669"/>
    <property type="project" value="InterPro"/>
</dbReference>
<feature type="transmembrane region" description="Helical" evidence="6">
    <location>
        <begin position="99"/>
        <end position="120"/>
    </location>
</feature>
<dbReference type="InterPro" id="IPR003474">
    <property type="entry name" value="Glcn_transporter"/>
</dbReference>
<dbReference type="NCBIfam" id="TIGR00784">
    <property type="entry name" value="citMHS"/>
    <property type="match status" value="1"/>
</dbReference>
<feature type="domain" description="Citrate transporter-like" evidence="7">
    <location>
        <begin position="13"/>
        <end position="384"/>
    </location>
</feature>
<dbReference type="PANTHER" id="PTHR30354:SF26">
    <property type="entry name" value="TRANSPORTER, PUTATIVE-RELATED"/>
    <property type="match status" value="1"/>
</dbReference>
<protein>
    <submittedName>
        <fullName evidence="8">Citrate transporter</fullName>
    </submittedName>
</protein>
<feature type="transmembrane region" description="Helical" evidence="6">
    <location>
        <begin position="261"/>
        <end position="279"/>
    </location>
</feature>
<dbReference type="STRING" id="1503925.TH53_03380"/>
<feature type="transmembrane region" description="Helical" evidence="6">
    <location>
        <begin position="354"/>
        <end position="375"/>
    </location>
</feature>
<feature type="transmembrane region" description="Helical" evidence="6">
    <location>
        <begin position="22"/>
        <end position="41"/>
    </location>
</feature>
<gene>
    <name evidence="8" type="ORF">TH53_03380</name>
</gene>
<keyword evidence="9" id="KW-1185">Reference proteome</keyword>
<sequence>MLAFLGFLMIITFMLLIMSKKMYALTALIIVPIIFGLIGGFGNELGNMMMDGIKKIAPTGVMLIFGIMYFSIMIDVGLFDPLVSKILKLVKGDPLKVTIGTAILTLMVSLDGDGATTYLIVVSAMLPLYKRLGIPALKLTAIIMCAGGVMNVLPWGGPTARAMTSLHLSSAELFIPVLPSLVLGSLWVIFMARIFGMQERKRMQLAGLDINAAEFAAENDSHLKFGESGDQSLKRPKLLLFNFLLTAALLIAMVLNVLPLTVMFMIAFAIAIIINYPRLEEQHDRIRKHADNALSVSAMIFAAGIFTGILSGTKMMDAMALTMISAIPAAWGSHLPLITGLATPPLTFFMSNDAYYFGILPLVGQTAQHLSVPIAEVGRASLFGGPVHLLSPLVPSTYLLVGLAGVSFADHMHFTLKWASITCMVMLAGAFLFGVISF</sequence>
<feature type="transmembrane region" description="Helical" evidence="6">
    <location>
        <begin position="318"/>
        <end position="342"/>
    </location>
</feature>
<evidence type="ECO:0000313" key="9">
    <source>
        <dbReference type="Proteomes" id="UP000032049"/>
    </source>
</evidence>
<dbReference type="GO" id="GO:0005886">
    <property type="term" value="C:plasma membrane"/>
    <property type="evidence" value="ECO:0007669"/>
    <property type="project" value="TreeGrafter"/>
</dbReference>
<dbReference type="Pfam" id="PF03600">
    <property type="entry name" value="CitMHS"/>
    <property type="match status" value="1"/>
</dbReference>
<organism evidence="8 9">
    <name type="scientific">Pedobacter lusitanus</name>
    <dbReference type="NCBI Taxonomy" id="1503925"/>
    <lineage>
        <taxon>Bacteria</taxon>
        <taxon>Pseudomonadati</taxon>
        <taxon>Bacteroidota</taxon>
        <taxon>Sphingobacteriia</taxon>
        <taxon>Sphingobacteriales</taxon>
        <taxon>Sphingobacteriaceae</taxon>
        <taxon>Pedobacter</taxon>
    </lineage>
</organism>
<feature type="transmembrane region" description="Helical" evidence="6">
    <location>
        <begin position="132"/>
        <end position="153"/>
    </location>
</feature>
<feature type="transmembrane region" description="Helical" evidence="6">
    <location>
        <begin position="61"/>
        <end position="79"/>
    </location>
</feature>
<comment type="subcellular location">
    <subcellularLocation>
        <location evidence="1">Membrane</location>
        <topology evidence="1">Multi-pass membrane protein</topology>
    </subcellularLocation>
</comment>
<reference evidence="8 9" key="1">
    <citation type="submission" date="2015-01" db="EMBL/GenBank/DDBJ databases">
        <title>Draft genome sequence of Pedobacter sp. NL19 isolated from sludge of an effluent treatment pond in an abandoned uranium mine.</title>
        <authorList>
            <person name="Santos T."/>
            <person name="Caetano T."/>
            <person name="Covas C."/>
            <person name="Cruz A."/>
            <person name="Mendo S."/>
        </authorList>
    </citation>
    <scope>NUCLEOTIDE SEQUENCE [LARGE SCALE GENOMIC DNA]</scope>
    <source>
        <strain evidence="8 9">NL19</strain>
    </source>
</reference>
<evidence type="ECO:0000259" key="7">
    <source>
        <dbReference type="Pfam" id="PF03600"/>
    </source>
</evidence>
<evidence type="ECO:0000256" key="2">
    <source>
        <dbReference type="ARBA" id="ARBA00022448"/>
    </source>
</evidence>
<evidence type="ECO:0000256" key="5">
    <source>
        <dbReference type="ARBA" id="ARBA00023136"/>
    </source>
</evidence>
<comment type="caution">
    <text evidence="8">The sequence shown here is derived from an EMBL/GenBank/DDBJ whole genome shotgun (WGS) entry which is preliminary data.</text>
</comment>
<keyword evidence="2" id="KW-0813">Transport</keyword>
<dbReference type="AlphaFoldDB" id="A0A0D0F9N8"/>
<accession>A0A0D0F9N8</accession>
<evidence type="ECO:0000256" key="3">
    <source>
        <dbReference type="ARBA" id="ARBA00022692"/>
    </source>
</evidence>
<evidence type="ECO:0000313" key="8">
    <source>
        <dbReference type="EMBL" id="KIO78468.1"/>
    </source>
</evidence>
<evidence type="ECO:0000256" key="4">
    <source>
        <dbReference type="ARBA" id="ARBA00022989"/>
    </source>
</evidence>